<evidence type="ECO:0000313" key="7">
    <source>
        <dbReference type="EMBL" id="KAG0645159.1"/>
    </source>
</evidence>
<organism evidence="7 8">
    <name type="scientific">Hyphodiscus hymeniophilus</name>
    <dbReference type="NCBI Taxonomy" id="353542"/>
    <lineage>
        <taxon>Eukaryota</taxon>
        <taxon>Fungi</taxon>
        <taxon>Dikarya</taxon>
        <taxon>Ascomycota</taxon>
        <taxon>Pezizomycotina</taxon>
        <taxon>Leotiomycetes</taxon>
        <taxon>Helotiales</taxon>
        <taxon>Hyphodiscaceae</taxon>
        <taxon>Hyphodiscus</taxon>
    </lineage>
</organism>
<sequence length="560" mass="63864">MAAIVAGKVQTPDEWKREQGMGPSEVLLRDLTLNDQSNINGDSSKEGEKEVDVDELFAEELPGWRGYIEWEDYPDKRAEAAAMLAKVASTFPPPPEFQLGPIPDTNPVLEGVRWKMWHKALGGPLKSIPEESWLRVIQEKHVDMLHLLQFPYNGEPPKRLVTAKPITPNPLFFVRNHGGIPDIDPSKYFLRLDGLVKEPKNISLADLQNEELFPRQTSMVTIQCSGTRRIEQINEYAGEGDEMINAPWAEGAIGTAQWTGVSLKKVIKYCGGLIDGAKHLELYGAETYFKHLEVQNYVVSVPWSKVKLNEVLLAWEMNGEPLPKIHGYPLRVVVFGYIGARSVKWLYRIKAIPKPSQHPVQSKEYLYFNGQVGKHNQLYTKGIQIQEMPVSSAIMEPLSKEIIIHNGSISVKGWAYSGGGHWPERVEVSPDGGFVWYEVPLANLSPKRKFAWRTWHIDLPVDAEGWLELTVRCWDNSLNTQPTFVRSAWNWGLHVTSSCHRVKIYSVNKSKKDTRERLELFEKHGIPFAPLTRPTEEFHIQEEPEVLKFWEEHDPRDVED</sequence>
<protein>
    <recommendedName>
        <fullName evidence="9">Sulfite oxidase</fullName>
    </recommendedName>
</protein>
<dbReference type="GO" id="GO:0043546">
    <property type="term" value="F:molybdopterin cofactor binding"/>
    <property type="evidence" value="ECO:0007669"/>
    <property type="project" value="TreeGrafter"/>
</dbReference>
<dbReference type="AlphaFoldDB" id="A0A9P6SJU2"/>
<evidence type="ECO:0000256" key="1">
    <source>
        <dbReference type="ARBA" id="ARBA00001924"/>
    </source>
</evidence>
<dbReference type="Proteomes" id="UP000785200">
    <property type="component" value="Unassembled WGS sequence"/>
</dbReference>
<dbReference type="EMBL" id="VNKQ01000020">
    <property type="protein sequence ID" value="KAG0645159.1"/>
    <property type="molecule type" value="Genomic_DNA"/>
</dbReference>
<evidence type="ECO:0000256" key="3">
    <source>
        <dbReference type="ARBA" id="ARBA00022723"/>
    </source>
</evidence>
<gene>
    <name evidence="7" type="ORF">D0Z07_9167</name>
</gene>
<accession>A0A9P6SJU2</accession>
<reference evidence="7" key="1">
    <citation type="submission" date="2019-07" db="EMBL/GenBank/DDBJ databases">
        <title>Hyphodiscus hymeniophilus genome sequencing and assembly.</title>
        <authorList>
            <person name="Kramer G."/>
            <person name="Nodwell J."/>
        </authorList>
    </citation>
    <scope>NUCLEOTIDE SEQUENCE</scope>
    <source>
        <strain evidence="7">ATCC 34498</strain>
    </source>
</reference>
<dbReference type="GO" id="GO:0005739">
    <property type="term" value="C:mitochondrion"/>
    <property type="evidence" value="ECO:0007669"/>
    <property type="project" value="TreeGrafter"/>
</dbReference>
<evidence type="ECO:0000259" key="5">
    <source>
        <dbReference type="Pfam" id="PF00174"/>
    </source>
</evidence>
<dbReference type="InterPro" id="IPR014756">
    <property type="entry name" value="Ig_E-set"/>
</dbReference>
<dbReference type="InterPro" id="IPR005066">
    <property type="entry name" value="MoCF_OxRdtse_dimer"/>
</dbReference>
<dbReference type="Gene3D" id="3.90.420.10">
    <property type="entry name" value="Oxidoreductase, molybdopterin-binding domain"/>
    <property type="match status" value="1"/>
</dbReference>
<dbReference type="SUPFAM" id="SSF81296">
    <property type="entry name" value="E set domains"/>
    <property type="match status" value="1"/>
</dbReference>
<dbReference type="InterPro" id="IPR008335">
    <property type="entry name" value="Mopterin_OxRdtase_euk"/>
</dbReference>
<keyword evidence="4" id="KW-0560">Oxidoreductase</keyword>
<keyword evidence="2" id="KW-0500">Molybdenum</keyword>
<dbReference type="InterPro" id="IPR036374">
    <property type="entry name" value="OxRdtase_Mopterin-bd_sf"/>
</dbReference>
<dbReference type="PANTHER" id="PTHR19372:SF6">
    <property type="entry name" value="SULFITE OXIDASE"/>
    <property type="match status" value="1"/>
</dbReference>
<feature type="domain" description="Oxidoreductase molybdopterin-binding" evidence="5">
    <location>
        <begin position="177"/>
        <end position="358"/>
    </location>
</feature>
<dbReference type="GO" id="GO:0006790">
    <property type="term" value="P:sulfur compound metabolic process"/>
    <property type="evidence" value="ECO:0007669"/>
    <property type="project" value="TreeGrafter"/>
</dbReference>
<dbReference type="GO" id="GO:0008482">
    <property type="term" value="F:sulfite oxidase activity"/>
    <property type="evidence" value="ECO:0007669"/>
    <property type="project" value="TreeGrafter"/>
</dbReference>
<dbReference type="GO" id="GO:0020037">
    <property type="term" value="F:heme binding"/>
    <property type="evidence" value="ECO:0007669"/>
    <property type="project" value="TreeGrafter"/>
</dbReference>
<dbReference type="GO" id="GO:0030151">
    <property type="term" value="F:molybdenum ion binding"/>
    <property type="evidence" value="ECO:0007669"/>
    <property type="project" value="InterPro"/>
</dbReference>
<proteinExistence type="predicted"/>
<evidence type="ECO:0008006" key="9">
    <source>
        <dbReference type="Google" id="ProtNLM"/>
    </source>
</evidence>
<dbReference type="PANTHER" id="PTHR19372">
    <property type="entry name" value="SULFITE REDUCTASE"/>
    <property type="match status" value="1"/>
</dbReference>
<dbReference type="CDD" id="cd02110">
    <property type="entry name" value="SO_family_Moco_dimer"/>
    <property type="match status" value="1"/>
</dbReference>
<comment type="caution">
    <text evidence="7">The sequence shown here is derived from an EMBL/GenBank/DDBJ whole genome shotgun (WGS) entry which is preliminary data.</text>
</comment>
<keyword evidence="3" id="KW-0479">Metal-binding</keyword>
<dbReference type="OrthoDB" id="10051395at2759"/>
<comment type="cofactor">
    <cofactor evidence="1">
        <name>Mo-molybdopterin</name>
        <dbReference type="ChEBI" id="CHEBI:71302"/>
    </cofactor>
</comment>
<dbReference type="PRINTS" id="PR00407">
    <property type="entry name" value="EUMOPTERIN"/>
</dbReference>
<feature type="domain" description="Moybdenum cofactor oxidoreductase dimerisation" evidence="6">
    <location>
        <begin position="384"/>
        <end position="505"/>
    </location>
</feature>
<dbReference type="InterPro" id="IPR000572">
    <property type="entry name" value="OxRdtase_Mopterin-bd_dom"/>
</dbReference>
<evidence type="ECO:0000259" key="6">
    <source>
        <dbReference type="Pfam" id="PF03404"/>
    </source>
</evidence>
<dbReference type="Pfam" id="PF03404">
    <property type="entry name" value="Mo-co_dimer"/>
    <property type="match status" value="1"/>
</dbReference>
<dbReference type="FunFam" id="3.90.420.10:FF:000002">
    <property type="entry name" value="sulfite oxidase, mitochondrial"/>
    <property type="match status" value="1"/>
</dbReference>
<dbReference type="Pfam" id="PF00174">
    <property type="entry name" value="Oxidored_molyb"/>
    <property type="match status" value="1"/>
</dbReference>
<keyword evidence="8" id="KW-1185">Reference proteome</keyword>
<evidence type="ECO:0000313" key="8">
    <source>
        <dbReference type="Proteomes" id="UP000785200"/>
    </source>
</evidence>
<dbReference type="SUPFAM" id="SSF56524">
    <property type="entry name" value="Oxidoreductase molybdopterin-binding domain"/>
    <property type="match status" value="1"/>
</dbReference>
<evidence type="ECO:0000256" key="4">
    <source>
        <dbReference type="ARBA" id="ARBA00023002"/>
    </source>
</evidence>
<name>A0A9P6SJU2_9HELO</name>
<evidence type="ECO:0000256" key="2">
    <source>
        <dbReference type="ARBA" id="ARBA00022505"/>
    </source>
</evidence>
<dbReference type="Gene3D" id="2.60.40.650">
    <property type="match status" value="1"/>
</dbReference>